<evidence type="ECO:0000313" key="7">
    <source>
        <dbReference type="EMBL" id="PCS01299.1"/>
    </source>
</evidence>
<comment type="similarity">
    <text evidence="6">Belongs to the ArsC family. Spx subfamily.</text>
</comment>
<dbReference type="InterPro" id="IPR006504">
    <property type="entry name" value="Tscrpt_reg_Spx/MgsR"/>
</dbReference>
<evidence type="ECO:0000313" key="8">
    <source>
        <dbReference type="Proteomes" id="UP000218181"/>
    </source>
</evidence>
<evidence type="ECO:0000256" key="5">
    <source>
        <dbReference type="ARBA" id="ARBA00023284"/>
    </source>
</evidence>
<dbReference type="GO" id="GO:0045892">
    <property type="term" value="P:negative regulation of DNA-templated transcription"/>
    <property type="evidence" value="ECO:0007669"/>
    <property type="project" value="InterPro"/>
</dbReference>
<organism evidence="7 8">
    <name type="scientific">Lactococcus fujiensis JCM 16395</name>
    <dbReference type="NCBI Taxonomy" id="1291764"/>
    <lineage>
        <taxon>Bacteria</taxon>
        <taxon>Bacillati</taxon>
        <taxon>Bacillota</taxon>
        <taxon>Bacilli</taxon>
        <taxon>Lactobacillales</taxon>
        <taxon>Streptococcaceae</taxon>
        <taxon>Lactococcus</taxon>
    </lineage>
</organism>
<keyword evidence="8" id="KW-1185">Reference proteome</keyword>
<dbReference type="InterPro" id="IPR006660">
    <property type="entry name" value="Arsenate_reductase-like"/>
</dbReference>
<dbReference type="AlphaFoldDB" id="A0A2A5RPJ0"/>
<evidence type="ECO:0000256" key="6">
    <source>
        <dbReference type="HAMAP-Rule" id="MF_01132"/>
    </source>
</evidence>
<keyword evidence="2 6" id="KW-0805">Transcription regulation</keyword>
<dbReference type="OrthoDB" id="9794155at2"/>
<dbReference type="GO" id="GO:0005737">
    <property type="term" value="C:cytoplasm"/>
    <property type="evidence" value="ECO:0007669"/>
    <property type="project" value="UniProtKB-SubCell"/>
</dbReference>
<dbReference type="NCBIfam" id="NF002459">
    <property type="entry name" value="PRK01655.1"/>
    <property type="match status" value="1"/>
</dbReference>
<name>A0A2A5RPJ0_9LACT</name>
<evidence type="ECO:0000256" key="2">
    <source>
        <dbReference type="ARBA" id="ARBA00023015"/>
    </source>
</evidence>
<protein>
    <recommendedName>
        <fullName evidence="6">Global transcriptional regulator Spx</fullName>
    </recommendedName>
</protein>
<keyword evidence="4 6" id="KW-0804">Transcription</keyword>
<feature type="disulfide bond" description="Redox-active" evidence="6">
    <location>
        <begin position="10"/>
        <end position="13"/>
    </location>
</feature>
<dbReference type="SUPFAM" id="SSF52833">
    <property type="entry name" value="Thioredoxin-like"/>
    <property type="match status" value="1"/>
</dbReference>
<evidence type="ECO:0000256" key="4">
    <source>
        <dbReference type="ARBA" id="ARBA00023163"/>
    </source>
</evidence>
<dbReference type="Gene3D" id="3.40.30.10">
    <property type="entry name" value="Glutaredoxin"/>
    <property type="match status" value="1"/>
</dbReference>
<gene>
    <name evidence="6" type="primary">spx</name>
    <name evidence="7" type="ORF">RT41_GL000063</name>
</gene>
<dbReference type="PANTHER" id="PTHR30041:SF7">
    <property type="entry name" value="GLOBAL TRANSCRIPTIONAL REGULATOR SPX"/>
    <property type="match status" value="1"/>
</dbReference>
<comment type="subunit">
    <text evidence="6">Interacts with the C-terminal domain of the alpha subunit of the RNAP.</text>
</comment>
<dbReference type="STRING" id="1291764.GCA_001311235_00532"/>
<dbReference type="PANTHER" id="PTHR30041">
    <property type="entry name" value="ARSENATE REDUCTASE"/>
    <property type="match status" value="1"/>
</dbReference>
<dbReference type="Pfam" id="PF03960">
    <property type="entry name" value="ArsC"/>
    <property type="match status" value="1"/>
</dbReference>
<reference evidence="7 8" key="1">
    <citation type="submission" date="2014-12" db="EMBL/GenBank/DDBJ databases">
        <title>Draft genome sequences of 10 type strains of Lactococcus.</title>
        <authorList>
            <person name="Sun Z."/>
            <person name="Zhong Z."/>
            <person name="Liu W."/>
            <person name="Zhang W."/>
            <person name="Zhang H."/>
        </authorList>
    </citation>
    <scope>NUCLEOTIDE SEQUENCE [LARGE SCALE GENOMIC DNA]</scope>
    <source>
        <strain evidence="7 8">JCM 16395</strain>
    </source>
</reference>
<dbReference type="InterPro" id="IPR036249">
    <property type="entry name" value="Thioredoxin-like_sf"/>
</dbReference>
<dbReference type="RefSeq" id="WP_096816806.1">
    <property type="nucleotide sequence ID" value="NZ_JXJU01000001.1"/>
</dbReference>
<keyword evidence="5 6" id="KW-0676">Redox-active center</keyword>
<comment type="caution">
    <text evidence="7">The sequence shown here is derived from an EMBL/GenBank/DDBJ whole genome shotgun (WGS) entry which is preliminary data.</text>
</comment>
<accession>A0A2A5RPJ0</accession>
<evidence type="ECO:0000256" key="1">
    <source>
        <dbReference type="ARBA" id="ARBA00022490"/>
    </source>
</evidence>
<dbReference type="Proteomes" id="UP000218181">
    <property type="component" value="Unassembled WGS sequence"/>
</dbReference>
<keyword evidence="3 6" id="KW-1015">Disulfide bond</keyword>
<dbReference type="PROSITE" id="PS51353">
    <property type="entry name" value="ARSC"/>
    <property type="match status" value="1"/>
</dbReference>
<dbReference type="NCBIfam" id="NF009885">
    <property type="entry name" value="PRK13344.1"/>
    <property type="match status" value="1"/>
</dbReference>
<dbReference type="NCBIfam" id="TIGR01617">
    <property type="entry name" value="arsC_related"/>
    <property type="match status" value="1"/>
</dbReference>
<dbReference type="HAMAP" id="MF_01132">
    <property type="entry name" value="Spx"/>
    <property type="match status" value="1"/>
</dbReference>
<comment type="subcellular location">
    <subcellularLocation>
        <location evidence="6">Cytoplasm</location>
    </subcellularLocation>
</comment>
<proteinExistence type="inferred from homology"/>
<dbReference type="EMBL" id="JXJU01000001">
    <property type="protein sequence ID" value="PCS01299.1"/>
    <property type="molecule type" value="Genomic_DNA"/>
</dbReference>
<sequence>MITIYTAPSCTSCKKAKTWLSYHRIPFEERNIIANPLSVQEISRILEKCDDGVEGLISSRNRFVKTLGVDFEDLSLSAAIKIISENPQIMRRPIIMDEKRLHVGYNEEEIRAFLPRTVRILENGGSRLRSAI</sequence>
<evidence type="ECO:0000256" key="3">
    <source>
        <dbReference type="ARBA" id="ARBA00023157"/>
    </source>
</evidence>
<comment type="function">
    <text evidence="6">Global transcriptional regulator that plays a key role in stress response and exerts either positive or negative regulation of genes. Acts by interacting with the C-terminal domain of the alpha subunit of the RNA polymerase (RNAP). This interaction can enhance binding of RNAP to the promoter region of target genes and stimulate their transcription, or block interaction of RNAP with activator.</text>
</comment>
<dbReference type="CDD" id="cd03032">
    <property type="entry name" value="ArsC_Spx"/>
    <property type="match status" value="1"/>
</dbReference>
<keyword evidence="1 6" id="KW-0963">Cytoplasm</keyword>
<dbReference type="InterPro" id="IPR023731">
    <property type="entry name" value="Spx"/>
</dbReference>